<evidence type="ECO:0000313" key="2">
    <source>
        <dbReference type="EMBL" id="BCB92015.1"/>
    </source>
</evidence>
<sequence length="130" mass="13730">MRIHTDKLLLIVTALFVAGLAIVAGAVSFSHMQELAIDHHQLGWKSYAFPVSVDGLEIVASLYLVAQRRAGRPTGWIPWVALIVGTLASLAANVAVGGADPIGKALAGWPAVSMFGLGEVTVLHDRPHES</sequence>
<dbReference type="EMBL" id="AP022871">
    <property type="protein sequence ID" value="BCB92015.1"/>
    <property type="molecule type" value="Genomic_DNA"/>
</dbReference>
<evidence type="ECO:0008006" key="4">
    <source>
        <dbReference type="Google" id="ProtNLM"/>
    </source>
</evidence>
<keyword evidence="1" id="KW-1133">Transmembrane helix</keyword>
<dbReference type="Pfam" id="PF10935">
    <property type="entry name" value="DUF2637"/>
    <property type="match status" value="1"/>
</dbReference>
<keyword evidence="3" id="KW-1185">Reference proteome</keyword>
<dbReference type="Proteomes" id="UP000503011">
    <property type="component" value="Chromosome"/>
</dbReference>
<keyword evidence="1" id="KW-0812">Transmembrane</keyword>
<evidence type="ECO:0000313" key="3">
    <source>
        <dbReference type="Proteomes" id="UP000503011"/>
    </source>
</evidence>
<evidence type="ECO:0000256" key="1">
    <source>
        <dbReference type="SAM" id="Phobius"/>
    </source>
</evidence>
<feature type="transmembrane region" description="Helical" evidence="1">
    <location>
        <begin position="7"/>
        <end position="27"/>
    </location>
</feature>
<gene>
    <name evidence="2" type="ORF">Psuf_093280</name>
</gene>
<feature type="transmembrane region" description="Helical" evidence="1">
    <location>
        <begin position="77"/>
        <end position="96"/>
    </location>
</feature>
<reference evidence="2 3" key="2">
    <citation type="submission" date="2020-03" db="EMBL/GenBank/DDBJ databases">
        <authorList>
            <person name="Ichikawa N."/>
            <person name="Kimura A."/>
            <person name="Kitahashi Y."/>
            <person name="Uohara A."/>
        </authorList>
    </citation>
    <scope>NUCLEOTIDE SEQUENCE [LARGE SCALE GENOMIC DNA]</scope>
    <source>
        <strain evidence="2 3">NBRC 105367</strain>
    </source>
</reference>
<dbReference type="AlphaFoldDB" id="A0A6F8Z0Q9"/>
<keyword evidence="1" id="KW-0472">Membrane</keyword>
<organism evidence="2 3">
    <name type="scientific">Phytohabitans suffuscus</name>
    <dbReference type="NCBI Taxonomy" id="624315"/>
    <lineage>
        <taxon>Bacteria</taxon>
        <taxon>Bacillati</taxon>
        <taxon>Actinomycetota</taxon>
        <taxon>Actinomycetes</taxon>
        <taxon>Micromonosporales</taxon>
        <taxon>Micromonosporaceae</taxon>
    </lineage>
</organism>
<proteinExistence type="predicted"/>
<dbReference type="RefSeq" id="WP_232075755.1">
    <property type="nucleotide sequence ID" value="NZ_AP022871.1"/>
</dbReference>
<accession>A0A6F8Z0Q9</accession>
<reference evidence="2 3" key="1">
    <citation type="submission" date="2020-03" db="EMBL/GenBank/DDBJ databases">
        <title>Whole genome shotgun sequence of Phytohabitans suffuscus NBRC 105367.</title>
        <authorList>
            <person name="Komaki H."/>
            <person name="Tamura T."/>
        </authorList>
    </citation>
    <scope>NUCLEOTIDE SEQUENCE [LARGE SCALE GENOMIC DNA]</scope>
    <source>
        <strain evidence="2 3">NBRC 105367</strain>
    </source>
</reference>
<feature type="transmembrane region" description="Helical" evidence="1">
    <location>
        <begin position="47"/>
        <end position="65"/>
    </location>
</feature>
<dbReference type="InterPro" id="IPR021235">
    <property type="entry name" value="DUF2637"/>
</dbReference>
<dbReference type="KEGG" id="psuu:Psuf_093280"/>
<name>A0A6F8Z0Q9_9ACTN</name>
<protein>
    <recommendedName>
        <fullName evidence="4">DUF2637 domain-containing protein</fullName>
    </recommendedName>
</protein>